<feature type="chain" id="PRO_5033202299" description="Putative alpha-L-fucosidase" evidence="10">
    <location>
        <begin position="19"/>
        <end position="499"/>
    </location>
</feature>
<protein>
    <recommendedName>
        <fullName evidence="8">Putative alpha-L-fucosidase</fullName>
        <ecNumber evidence="3">3.2.1.51</ecNumber>
    </recommendedName>
    <alternativeName>
        <fullName evidence="9">Alpha-L-fucoside fucohydrolase</fullName>
    </alternativeName>
</protein>
<evidence type="ECO:0000313" key="14">
    <source>
        <dbReference type="Proteomes" id="UP000625711"/>
    </source>
</evidence>
<dbReference type="EMBL" id="JAACXV010000019">
    <property type="protein sequence ID" value="KAF7286884.1"/>
    <property type="molecule type" value="Genomic_DNA"/>
</dbReference>
<comment type="caution">
    <text evidence="13">The sequence shown here is derived from an EMBL/GenBank/DDBJ whole genome shotgun (WGS) entry which is preliminary data.</text>
</comment>
<feature type="domain" description="Glycoside hydrolase family 29 N-terminal" evidence="11">
    <location>
        <begin position="69"/>
        <end position="401"/>
    </location>
</feature>
<feature type="domain" description="Glycoside hydrolase family 29 N-terminal" evidence="11">
    <location>
        <begin position="15"/>
        <end position="66"/>
    </location>
</feature>
<dbReference type="PANTHER" id="PTHR10030:SF37">
    <property type="entry name" value="ALPHA-L-FUCOSIDASE-RELATED"/>
    <property type="match status" value="1"/>
</dbReference>
<dbReference type="InterPro" id="IPR017853">
    <property type="entry name" value="GH"/>
</dbReference>
<dbReference type="Pfam" id="PF01120">
    <property type="entry name" value="Alpha_L_fucos"/>
    <property type="match status" value="2"/>
</dbReference>
<feature type="domain" description="Alpha-L-fucosidase C-terminal" evidence="12">
    <location>
        <begin position="412"/>
        <end position="496"/>
    </location>
</feature>
<evidence type="ECO:0000256" key="4">
    <source>
        <dbReference type="ARBA" id="ARBA00022729"/>
    </source>
</evidence>
<evidence type="ECO:0000256" key="2">
    <source>
        <dbReference type="ARBA" id="ARBA00007951"/>
    </source>
</evidence>
<dbReference type="InterPro" id="IPR016286">
    <property type="entry name" value="FUC_metazoa-typ"/>
</dbReference>
<keyword evidence="7 10" id="KW-0326">Glycosidase</keyword>
<evidence type="ECO:0000259" key="11">
    <source>
        <dbReference type="Pfam" id="PF01120"/>
    </source>
</evidence>
<dbReference type="GO" id="GO:0006004">
    <property type="term" value="P:fucose metabolic process"/>
    <property type="evidence" value="ECO:0007669"/>
    <property type="project" value="InterPro"/>
</dbReference>
<dbReference type="GO" id="GO:0004560">
    <property type="term" value="F:alpha-L-fucosidase activity"/>
    <property type="evidence" value="ECO:0007669"/>
    <property type="project" value="UniProtKB-EC"/>
</dbReference>
<keyword evidence="4 10" id="KW-0732">Signal</keyword>
<dbReference type="GO" id="GO:0016139">
    <property type="term" value="P:glycoside catabolic process"/>
    <property type="evidence" value="ECO:0007669"/>
    <property type="project" value="TreeGrafter"/>
</dbReference>
<accession>A0A834ITB7</accession>
<evidence type="ECO:0000256" key="7">
    <source>
        <dbReference type="ARBA" id="ARBA00023295"/>
    </source>
</evidence>
<dbReference type="Proteomes" id="UP000625711">
    <property type="component" value="Unassembled WGS sequence"/>
</dbReference>
<evidence type="ECO:0000259" key="12">
    <source>
        <dbReference type="Pfam" id="PF16757"/>
    </source>
</evidence>
<sequence length="499" mass="57550">MKLAALLLILASLSHSLAKFDSTWDSLDSREIPSWYDDAKIGIFIHWGVFAVPSFSGEWFWATWKSIYCRYNATWASLDKRPLPKWYDNAKVGIFIHWGIFSVPSIHSEWFWAYWKSHYDVEIDKYMKANYPPDFSYQEFAKDFTAEFFNATVWADIFAKSGAKYVVLTSKHHEGFTLWPSKYAFSWNAKDIGPHRDIIDELGTAVREADMKFGVYHSLYEWFNPIYLSDKANNFQSQEFVLNKIIPEMQELVNNYQPSILWSDGDWEAPDTYWKSTDFLAWLYNDSPVKDEVVVNDRWGKDIPCNHGDFYTCSDRYDPGTLQKHKWENAMTIDRKSWGFRRNAPLADYMNEGELISLLARTISCGGNILINIGPTKDGIISPIFEERLTQLGDWLSINGEAIYASKPWSFQNDTLNGNVWYTSKDNAVYAIVLEWPDNNTVSLASPVDLFSNDDTAVTLLGNQGKLKWVLSSGQVQIRLPDKDLVKSETAWVLKIVTP</sequence>
<name>A0A834ITB7_RHYFE</name>
<dbReference type="PANTHER" id="PTHR10030">
    <property type="entry name" value="ALPHA-L-FUCOSIDASE"/>
    <property type="match status" value="1"/>
</dbReference>
<evidence type="ECO:0000313" key="13">
    <source>
        <dbReference type="EMBL" id="KAF7286884.1"/>
    </source>
</evidence>
<dbReference type="SUPFAM" id="SSF51445">
    <property type="entry name" value="(Trans)glycosidases"/>
    <property type="match status" value="2"/>
</dbReference>
<dbReference type="PIRSF" id="PIRSF001092">
    <property type="entry name" value="Alpha-L-fucosidase"/>
    <property type="match status" value="1"/>
</dbReference>
<organism evidence="13 14">
    <name type="scientific">Rhynchophorus ferrugineus</name>
    <name type="common">Red palm weevil</name>
    <name type="synonym">Curculio ferrugineus</name>
    <dbReference type="NCBI Taxonomy" id="354439"/>
    <lineage>
        <taxon>Eukaryota</taxon>
        <taxon>Metazoa</taxon>
        <taxon>Ecdysozoa</taxon>
        <taxon>Arthropoda</taxon>
        <taxon>Hexapoda</taxon>
        <taxon>Insecta</taxon>
        <taxon>Pterygota</taxon>
        <taxon>Neoptera</taxon>
        <taxon>Endopterygota</taxon>
        <taxon>Coleoptera</taxon>
        <taxon>Polyphaga</taxon>
        <taxon>Cucujiformia</taxon>
        <taxon>Curculionidae</taxon>
        <taxon>Dryophthorinae</taxon>
        <taxon>Rhynchophorus</taxon>
    </lineage>
</organism>
<dbReference type="InterPro" id="IPR057739">
    <property type="entry name" value="Glyco_hydro_29_N"/>
</dbReference>
<keyword evidence="5 10" id="KW-0378">Hydrolase</keyword>
<dbReference type="OrthoDB" id="6039950at2759"/>
<dbReference type="EC" id="3.2.1.51" evidence="3"/>
<dbReference type="PRINTS" id="PR00741">
    <property type="entry name" value="GLHYDRLASE29"/>
</dbReference>
<feature type="signal peptide" evidence="10">
    <location>
        <begin position="1"/>
        <end position="18"/>
    </location>
</feature>
<dbReference type="GO" id="GO:0005764">
    <property type="term" value="C:lysosome"/>
    <property type="evidence" value="ECO:0007669"/>
    <property type="project" value="TreeGrafter"/>
</dbReference>
<evidence type="ECO:0000256" key="8">
    <source>
        <dbReference type="ARBA" id="ARBA00074133"/>
    </source>
</evidence>
<gene>
    <name evidence="13" type="ORF">GWI33_003454</name>
</gene>
<dbReference type="AlphaFoldDB" id="A0A834ITB7"/>
<dbReference type="Gene3D" id="2.60.40.1180">
    <property type="entry name" value="Golgi alpha-mannosidase II"/>
    <property type="match status" value="1"/>
</dbReference>
<dbReference type="Gene3D" id="3.20.20.80">
    <property type="entry name" value="Glycosidases"/>
    <property type="match status" value="2"/>
</dbReference>
<reference evidence="13" key="1">
    <citation type="submission" date="2020-08" db="EMBL/GenBank/DDBJ databases">
        <title>Genome sequencing and assembly of the red palm weevil Rhynchophorus ferrugineus.</title>
        <authorList>
            <person name="Dias G.B."/>
            <person name="Bergman C.M."/>
            <person name="Manee M."/>
        </authorList>
    </citation>
    <scope>NUCLEOTIDE SEQUENCE</scope>
    <source>
        <strain evidence="13">AA-2017</strain>
        <tissue evidence="13">Whole larva</tissue>
    </source>
</reference>
<evidence type="ECO:0000256" key="3">
    <source>
        <dbReference type="ARBA" id="ARBA00012662"/>
    </source>
</evidence>
<keyword evidence="14" id="KW-1185">Reference proteome</keyword>
<keyword evidence="6" id="KW-0325">Glycoprotein</keyword>
<proteinExistence type="inferred from homology"/>
<evidence type="ECO:0000256" key="6">
    <source>
        <dbReference type="ARBA" id="ARBA00023180"/>
    </source>
</evidence>
<comment type="similarity">
    <text evidence="2 10">Belongs to the glycosyl hydrolase 29 family.</text>
</comment>
<dbReference type="FunFam" id="3.20.20.80:FF:000027">
    <property type="entry name" value="Alpha-L-fucosidase"/>
    <property type="match status" value="1"/>
</dbReference>
<evidence type="ECO:0000256" key="9">
    <source>
        <dbReference type="ARBA" id="ARBA00081661"/>
    </source>
</evidence>
<comment type="function">
    <text evidence="1">Alpha-L-fucosidase is responsible for hydrolyzing the alpha-1,6-linked fucose joined to the reducing-end N-acetylglucosamine of the carbohydrate moieties of glycoproteins.</text>
</comment>
<evidence type="ECO:0000256" key="5">
    <source>
        <dbReference type="ARBA" id="ARBA00022801"/>
    </source>
</evidence>
<dbReference type="SMART" id="SM00812">
    <property type="entry name" value="Alpha_L_fucos"/>
    <property type="match status" value="1"/>
</dbReference>
<evidence type="ECO:0000256" key="1">
    <source>
        <dbReference type="ARBA" id="ARBA00004071"/>
    </source>
</evidence>
<evidence type="ECO:0000256" key="10">
    <source>
        <dbReference type="PIRNR" id="PIRNR001092"/>
    </source>
</evidence>
<dbReference type="Pfam" id="PF16757">
    <property type="entry name" value="Fucosidase_C"/>
    <property type="match status" value="1"/>
</dbReference>
<dbReference type="InterPro" id="IPR031919">
    <property type="entry name" value="Fucosidase_C"/>
</dbReference>
<dbReference type="InterPro" id="IPR013780">
    <property type="entry name" value="Glyco_hydro_b"/>
</dbReference>
<dbReference type="InterPro" id="IPR000933">
    <property type="entry name" value="Glyco_hydro_29"/>
</dbReference>